<accession>A0A8K0W4Q8</accession>
<comment type="caution">
    <text evidence="2">The sequence shown here is derived from an EMBL/GenBank/DDBJ whole genome shotgun (WGS) entry which is preliminary data.</text>
</comment>
<keyword evidence="1" id="KW-0732">Signal</keyword>
<proteinExistence type="predicted"/>
<dbReference type="EMBL" id="JAGMVJ010000001">
    <property type="protein sequence ID" value="KAH7095094.1"/>
    <property type="molecule type" value="Genomic_DNA"/>
</dbReference>
<evidence type="ECO:0000313" key="3">
    <source>
        <dbReference type="Proteomes" id="UP000813461"/>
    </source>
</evidence>
<sequence>MKFTTVLVTAMATFTIATPLAASSDVKDTVTTGANILVRDDCQECHDYYNKCRGSFWCWLNPVGCDISCRADTCRDNGEKCHNKCGYEC</sequence>
<feature type="signal peptide" evidence="1">
    <location>
        <begin position="1"/>
        <end position="23"/>
    </location>
</feature>
<gene>
    <name evidence="2" type="ORF">FB567DRAFT_511742</name>
</gene>
<keyword evidence="3" id="KW-1185">Reference proteome</keyword>
<dbReference type="Proteomes" id="UP000813461">
    <property type="component" value="Unassembled WGS sequence"/>
</dbReference>
<dbReference type="OrthoDB" id="3691647at2759"/>
<reference evidence="2" key="1">
    <citation type="journal article" date="2021" name="Nat. Commun.">
        <title>Genetic determinants of endophytism in the Arabidopsis root mycobiome.</title>
        <authorList>
            <person name="Mesny F."/>
            <person name="Miyauchi S."/>
            <person name="Thiergart T."/>
            <person name="Pickel B."/>
            <person name="Atanasova L."/>
            <person name="Karlsson M."/>
            <person name="Huettel B."/>
            <person name="Barry K.W."/>
            <person name="Haridas S."/>
            <person name="Chen C."/>
            <person name="Bauer D."/>
            <person name="Andreopoulos W."/>
            <person name="Pangilinan J."/>
            <person name="LaButti K."/>
            <person name="Riley R."/>
            <person name="Lipzen A."/>
            <person name="Clum A."/>
            <person name="Drula E."/>
            <person name="Henrissat B."/>
            <person name="Kohler A."/>
            <person name="Grigoriev I.V."/>
            <person name="Martin F.M."/>
            <person name="Hacquard S."/>
        </authorList>
    </citation>
    <scope>NUCLEOTIDE SEQUENCE</scope>
    <source>
        <strain evidence="2">MPI-SDFR-AT-0120</strain>
    </source>
</reference>
<organism evidence="2 3">
    <name type="scientific">Paraphoma chrysanthemicola</name>
    <dbReference type="NCBI Taxonomy" id="798071"/>
    <lineage>
        <taxon>Eukaryota</taxon>
        <taxon>Fungi</taxon>
        <taxon>Dikarya</taxon>
        <taxon>Ascomycota</taxon>
        <taxon>Pezizomycotina</taxon>
        <taxon>Dothideomycetes</taxon>
        <taxon>Pleosporomycetidae</taxon>
        <taxon>Pleosporales</taxon>
        <taxon>Pleosporineae</taxon>
        <taxon>Phaeosphaeriaceae</taxon>
        <taxon>Paraphoma</taxon>
    </lineage>
</organism>
<dbReference type="AlphaFoldDB" id="A0A8K0W4Q8"/>
<evidence type="ECO:0000313" key="2">
    <source>
        <dbReference type="EMBL" id="KAH7095094.1"/>
    </source>
</evidence>
<feature type="chain" id="PRO_5035471035" evidence="1">
    <location>
        <begin position="24"/>
        <end position="89"/>
    </location>
</feature>
<name>A0A8K0W4Q8_9PLEO</name>
<evidence type="ECO:0000256" key="1">
    <source>
        <dbReference type="SAM" id="SignalP"/>
    </source>
</evidence>
<protein>
    <submittedName>
        <fullName evidence="2">Uncharacterized protein</fullName>
    </submittedName>
</protein>